<evidence type="ECO:0000313" key="1">
    <source>
        <dbReference type="EMBL" id="GAA0875594.1"/>
    </source>
</evidence>
<dbReference type="RefSeq" id="WP_343787243.1">
    <property type="nucleotide sequence ID" value="NZ_BAAAFH010000011.1"/>
</dbReference>
<gene>
    <name evidence="1" type="ORF">GCM10009118_20030</name>
</gene>
<protein>
    <submittedName>
        <fullName evidence="1">Uncharacterized protein</fullName>
    </submittedName>
</protein>
<keyword evidence="2" id="KW-1185">Reference proteome</keyword>
<sequence>MMPVTANKEERIELIIAFELCFDLGSHNDGATMTVDVGNVLKGLNNYNPNWKPDDEK</sequence>
<accession>A0ABN1MRV9</accession>
<proteinExistence type="predicted"/>
<dbReference type="Proteomes" id="UP001501126">
    <property type="component" value="Unassembled WGS sequence"/>
</dbReference>
<comment type="caution">
    <text evidence="1">The sequence shown here is derived from an EMBL/GenBank/DDBJ whole genome shotgun (WGS) entry which is preliminary data.</text>
</comment>
<organism evidence="1 2">
    <name type="scientific">Wandonia haliotis</name>
    <dbReference type="NCBI Taxonomy" id="574963"/>
    <lineage>
        <taxon>Bacteria</taxon>
        <taxon>Pseudomonadati</taxon>
        <taxon>Bacteroidota</taxon>
        <taxon>Flavobacteriia</taxon>
        <taxon>Flavobacteriales</taxon>
        <taxon>Crocinitomicaceae</taxon>
        <taxon>Wandonia</taxon>
    </lineage>
</organism>
<name>A0ABN1MRV9_9FLAO</name>
<dbReference type="EMBL" id="BAAAFH010000011">
    <property type="protein sequence ID" value="GAA0875594.1"/>
    <property type="molecule type" value="Genomic_DNA"/>
</dbReference>
<evidence type="ECO:0000313" key="2">
    <source>
        <dbReference type="Proteomes" id="UP001501126"/>
    </source>
</evidence>
<reference evidence="1 2" key="1">
    <citation type="journal article" date="2019" name="Int. J. Syst. Evol. Microbiol.">
        <title>The Global Catalogue of Microorganisms (GCM) 10K type strain sequencing project: providing services to taxonomists for standard genome sequencing and annotation.</title>
        <authorList>
            <consortium name="The Broad Institute Genomics Platform"/>
            <consortium name="The Broad Institute Genome Sequencing Center for Infectious Disease"/>
            <person name="Wu L."/>
            <person name="Ma J."/>
        </authorList>
    </citation>
    <scope>NUCLEOTIDE SEQUENCE [LARGE SCALE GENOMIC DNA]</scope>
    <source>
        <strain evidence="1 2">JCM 16083</strain>
    </source>
</reference>